<comment type="caution">
    <text evidence="2">The sequence shown here is derived from an EMBL/GenBank/DDBJ whole genome shotgun (WGS) entry which is preliminary data.</text>
</comment>
<accession>A0A4Z2EXL2</accession>
<proteinExistence type="predicted"/>
<dbReference type="AlphaFoldDB" id="A0A4Z2EXL2"/>
<feature type="region of interest" description="Disordered" evidence="1">
    <location>
        <begin position="121"/>
        <end position="145"/>
    </location>
</feature>
<evidence type="ECO:0000313" key="3">
    <source>
        <dbReference type="Proteomes" id="UP000314294"/>
    </source>
</evidence>
<keyword evidence="3" id="KW-1185">Reference proteome</keyword>
<evidence type="ECO:0000313" key="2">
    <source>
        <dbReference type="EMBL" id="TNN33493.1"/>
    </source>
</evidence>
<feature type="compositionally biased region" description="Acidic residues" evidence="1">
    <location>
        <begin position="122"/>
        <end position="139"/>
    </location>
</feature>
<protein>
    <submittedName>
        <fullName evidence="2">Uncharacterized protein</fullName>
    </submittedName>
</protein>
<feature type="compositionally biased region" description="Low complexity" evidence="1">
    <location>
        <begin position="31"/>
        <end position="46"/>
    </location>
</feature>
<organism evidence="2 3">
    <name type="scientific">Liparis tanakae</name>
    <name type="common">Tanaka's snailfish</name>
    <dbReference type="NCBI Taxonomy" id="230148"/>
    <lineage>
        <taxon>Eukaryota</taxon>
        <taxon>Metazoa</taxon>
        <taxon>Chordata</taxon>
        <taxon>Craniata</taxon>
        <taxon>Vertebrata</taxon>
        <taxon>Euteleostomi</taxon>
        <taxon>Actinopterygii</taxon>
        <taxon>Neopterygii</taxon>
        <taxon>Teleostei</taxon>
        <taxon>Neoteleostei</taxon>
        <taxon>Acanthomorphata</taxon>
        <taxon>Eupercaria</taxon>
        <taxon>Perciformes</taxon>
        <taxon>Cottioidei</taxon>
        <taxon>Cottales</taxon>
        <taxon>Liparidae</taxon>
        <taxon>Liparis</taxon>
    </lineage>
</organism>
<evidence type="ECO:0000256" key="1">
    <source>
        <dbReference type="SAM" id="MobiDB-lite"/>
    </source>
</evidence>
<reference evidence="2 3" key="1">
    <citation type="submission" date="2019-03" db="EMBL/GenBank/DDBJ databases">
        <title>First draft genome of Liparis tanakae, snailfish: a comprehensive survey of snailfish specific genes.</title>
        <authorList>
            <person name="Kim W."/>
            <person name="Song I."/>
            <person name="Jeong J.-H."/>
            <person name="Kim D."/>
            <person name="Kim S."/>
            <person name="Ryu S."/>
            <person name="Song J.Y."/>
            <person name="Lee S.K."/>
        </authorList>
    </citation>
    <scope>NUCLEOTIDE SEQUENCE [LARGE SCALE GENOMIC DNA]</scope>
    <source>
        <tissue evidence="2">Muscle</tissue>
    </source>
</reference>
<sequence length="185" mass="20971">MERSETLPRLLIVSSSSPHRLLIGSSSAPQASRPTSPSLLASSPPRKVTRRGGCIRKFEFDRGEREKRGRARMRRRYAHFGLVDDLKGRVSAARLLISHSASFRGCRESFELICERDNSVEAAEEEAAEEEADEEEADEESRLRGEKFAPLYSPWRLRSLRIRVTKSEPTAEGRVTKTKRSRNAD</sequence>
<gene>
    <name evidence="2" type="ORF">EYF80_056347</name>
</gene>
<dbReference type="Proteomes" id="UP000314294">
    <property type="component" value="Unassembled WGS sequence"/>
</dbReference>
<feature type="region of interest" description="Disordered" evidence="1">
    <location>
        <begin position="22"/>
        <end position="49"/>
    </location>
</feature>
<name>A0A4Z2EXL2_9TELE</name>
<dbReference type="EMBL" id="SRLO01002229">
    <property type="protein sequence ID" value="TNN33493.1"/>
    <property type="molecule type" value="Genomic_DNA"/>
</dbReference>